<dbReference type="AlphaFoldDB" id="A0A1Q6DWR5"/>
<accession>A0A1Q6DWR5</accession>
<dbReference type="GO" id="GO:0016301">
    <property type="term" value="F:kinase activity"/>
    <property type="evidence" value="ECO:0007669"/>
    <property type="project" value="UniProtKB-KW"/>
</dbReference>
<name>A0A1Q6DWR5_METT1</name>
<proteinExistence type="predicted"/>
<evidence type="ECO:0000313" key="2">
    <source>
        <dbReference type="Proteomes" id="UP000185744"/>
    </source>
</evidence>
<dbReference type="InParanoid" id="A0A1Q6DWR5"/>
<protein>
    <submittedName>
        <fullName evidence="1">Polynucleotide 5'-kinase, involved in rRNA processing Grc3</fullName>
    </submittedName>
</protein>
<evidence type="ECO:0000313" key="1">
    <source>
        <dbReference type="EMBL" id="OKY78768.1"/>
    </source>
</evidence>
<sequence length="154" mass="17893">MPPSNHLRSGPGLSKKLYSGRFPGSAKEIYTQKRVQRLQSVHGLLVRLQPLATSKTWSIEPFKHYRLIHFSIKIKDFRRGLLYSKRIKDRFDLEKLTVRTPMLFDNLLVGLLDSDEEFVSLGVLEKIDLMDFEAEIRLPSFSDDFKIIQSGRLE</sequence>
<dbReference type="EMBL" id="MSDW01000001">
    <property type="protein sequence ID" value="OKY78768.1"/>
    <property type="molecule type" value="Genomic_DNA"/>
</dbReference>
<reference evidence="1" key="1">
    <citation type="submission" date="2016-12" db="EMBL/GenBank/DDBJ databases">
        <title>Discovery of methanogenic haloarchaea.</title>
        <authorList>
            <person name="Sorokin D.Y."/>
            <person name="Makarova K.S."/>
            <person name="Abbas B."/>
            <person name="Ferrer M."/>
            <person name="Golyshin P.N."/>
        </authorList>
    </citation>
    <scope>NUCLEOTIDE SEQUENCE [LARGE SCALE GENOMIC DNA]</scope>
    <source>
        <strain evidence="1">HMET1</strain>
    </source>
</reference>
<dbReference type="Proteomes" id="UP000185744">
    <property type="component" value="Unassembled WGS sequence"/>
</dbReference>
<gene>
    <name evidence="1" type="ORF">BTN85_1268</name>
</gene>
<organism evidence="1 2">
    <name type="scientific">Methanohalarchaeum thermophilum</name>
    <dbReference type="NCBI Taxonomy" id="1903181"/>
    <lineage>
        <taxon>Archaea</taxon>
        <taxon>Methanobacteriati</taxon>
        <taxon>Methanobacteriota</taxon>
        <taxon>Methanonatronarchaeia</taxon>
        <taxon>Methanonatronarchaeales</taxon>
        <taxon>Methanonatronarchaeaceae</taxon>
        <taxon>Candidatus Methanohalarchaeum</taxon>
    </lineage>
</organism>
<keyword evidence="2" id="KW-1185">Reference proteome</keyword>
<comment type="caution">
    <text evidence="1">The sequence shown here is derived from an EMBL/GenBank/DDBJ whole genome shotgun (WGS) entry which is preliminary data.</text>
</comment>